<evidence type="ECO:0008006" key="4">
    <source>
        <dbReference type="Google" id="ProtNLM"/>
    </source>
</evidence>
<reference evidence="2 3" key="1">
    <citation type="submission" date="2017-02" db="EMBL/GenBank/DDBJ databases">
        <authorList>
            <person name="Peterson S.W."/>
        </authorList>
    </citation>
    <scope>NUCLEOTIDE SEQUENCE [LARGE SCALE GENOMIC DNA]</scope>
    <source>
        <strain evidence="2 3">3F5N</strain>
    </source>
</reference>
<sequence>MSRSVHILFAASLGALTLLASAPLALAQSSDMTVQQFLTIGKDIPRNRAVAMMRPDTRRLIRVVTGAVSTVKAEQASAVSAGRTPAHCIPASGTGITPEALVARFETMPESRRRITVTQAVRDWMAERYPCRA</sequence>
<name>A0A1R4F5U5_BREDI</name>
<evidence type="ECO:0000313" key="3">
    <source>
        <dbReference type="Proteomes" id="UP000195766"/>
    </source>
</evidence>
<dbReference type="AlphaFoldDB" id="A0A1R4F5U5"/>
<proteinExistence type="predicted"/>
<accession>A0A1R4F5U5</accession>
<feature type="signal peptide" evidence="1">
    <location>
        <begin position="1"/>
        <end position="27"/>
    </location>
</feature>
<dbReference type="OrthoDB" id="7205602at2"/>
<dbReference type="RefSeq" id="WP_087139223.1">
    <property type="nucleotide sequence ID" value="NZ_FUIE01000016.1"/>
</dbReference>
<evidence type="ECO:0000256" key="1">
    <source>
        <dbReference type="SAM" id="SignalP"/>
    </source>
</evidence>
<feature type="chain" id="PRO_5012910103" description="Rap1a immunity protein domain-containing protein" evidence="1">
    <location>
        <begin position="28"/>
        <end position="133"/>
    </location>
</feature>
<dbReference type="Proteomes" id="UP000195766">
    <property type="component" value="Unassembled WGS sequence"/>
</dbReference>
<evidence type="ECO:0000313" key="2">
    <source>
        <dbReference type="EMBL" id="SJM51221.1"/>
    </source>
</evidence>
<organism evidence="2 3">
    <name type="scientific">Brevundimonas diminuta 3F5N</name>
    <dbReference type="NCBI Taxonomy" id="1255603"/>
    <lineage>
        <taxon>Bacteria</taxon>
        <taxon>Pseudomonadati</taxon>
        <taxon>Pseudomonadota</taxon>
        <taxon>Alphaproteobacteria</taxon>
        <taxon>Caulobacterales</taxon>
        <taxon>Caulobacteraceae</taxon>
        <taxon>Brevundimonas</taxon>
    </lineage>
</organism>
<gene>
    <name evidence="2" type="ORF">FM111_02765</name>
</gene>
<dbReference type="EMBL" id="FUIE01000016">
    <property type="protein sequence ID" value="SJM51221.1"/>
    <property type="molecule type" value="Genomic_DNA"/>
</dbReference>
<protein>
    <recommendedName>
        <fullName evidence="4">Rap1a immunity protein domain-containing protein</fullName>
    </recommendedName>
</protein>
<keyword evidence="1" id="KW-0732">Signal</keyword>